<name>A0ABR3EW54_9AGAR</name>
<protein>
    <submittedName>
        <fullName evidence="3">Uncharacterized protein</fullName>
    </submittedName>
</protein>
<keyword evidence="2" id="KW-0812">Transmembrane</keyword>
<gene>
    <name evidence="3" type="ORF">V5O48_014860</name>
</gene>
<feature type="non-terminal residue" evidence="3">
    <location>
        <position position="141"/>
    </location>
</feature>
<comment type="caution">
    <text evidence="3">The sequence shown here is derived from an EMBL/GenBank/DDBJ whole genome shotgun (WGS) entry which is preliminary data.</text>
</comment>
<evidence type="ECO:0000256" key="1">
    <source>
        <dbReference type="SAM" id="MobiDB-lite"/>
    </source>
</evidence>
<keyword evidence="2" id="KW-0472">Membrane</keyword>
<organism evidence="3 4">
    <name type="scientific">Marasmius crinis-equi</name>
    <dbReference type="NCBI Taxonomy" id="585013"/>
    <lineage>
        <taxon>Eukaryota</taxon>
        <taxon>Fungi</taxon>
        <taxon>Dikarya</taxon>
        <taxon>Basidiomycota</taxon>
        <taxon>Agaricomycotina</taxon>
        <taxon>Agaricomycetes</taxon>
        <taxon>Agaricomycetidae</taxon>
        <taxon>Agaricales</taxon>
        <taxon>Marasmiineae</taxon>
        <taxon>Marasmiaceae</taxon>
        <taxon>Marasmius</taxon>
    </lineage>
</organism>
<evidence type="ECO:0000256" key="2">
    <source>
        <dbReference type="SAM" id="Phobius"/>
    </source>
</evidence>
<feature type="region of interest" description="Disordered" evidence="1">
    <location>
        <begin position="1"/>
        <end position="21"/>
    </location>
</feature>
<dbReference type="Proteomes" id="UP001465976">
    <property type="component" value="Unassembled WGS sequence"/>
</dbReference>
<feature type="transmembrane region" description="Helical" evidence="2">
    <location>
        <begin position="33"/>
        <end position="56"/>
    </location>
</feature>
<evidence type="ECO:0000313" key="3">
    <source>
        <dbReference type="EMBL" id="KAL0567135.1"/>
    </source>
</evidence>
<keyword evidence="2" id="KW-1133">Transmembrane helix</keyword>
<proteinExistence type="predicted"/>
<dbReference type="EMBL" id="JBAHYK010001665">
    <property type="protein sequence ID" value="KAL0567135.1"/>
    <property type="molecule type" value="Genomic_DNA"/>
</dbReference>
<keyword evidence="4" id="KW-1185">Reference proteome</keyword>
<sequence>MTQTSGSKSPTQIPSASQIPAASGSHTPYLHQILGATISLGSISGVGFIMLIIWLYKRLKHRQQTFANPPEPDLPEPEFTVDPFPVGCATEAHPSQLMSNKLTLTPEPIHQSSIITSGAAINITVPETLPLDVPPASDRPR</sequence>
<evidence type="ECO:0000313" key="4">
    <source>
        <dbReference type="Proteomes" id="UP001465976"/>
    </source>
</evidence>
<accession>A0ABR3EW54</accession>
<reference evidence="3 4" key="1">
    <citation type="submission" date="2024-02" db="EMBL/GenBank/DDBJ databases">
        <title>A draft genome for the cacao thread blight pathogen Marasmius crinis-equi.</title>
        <authorList>
            <person name="Cohen S.P."/>
            <person name="Baruah I.K."/>
            <person name="Amoako-Attah I."/>
            <person name="Bukari Y."/>
            <person name="Meinhardt L.W."/>
            <person name="Bailey B.A."/>
        </authorList>
    </citation>
    <scope>NUCLEOTIDE SEQUENCE [LARGE SCALE GENOMIC DNA]</scope>
    <source>
        <strain evidence="3 4">GH-76</strain>
    </source>
</reference>